<organism evidence="2 3">
    <name type="scientific">Bradyrhizobium lablabi</name>
    <dbReference type="NCBI Taxonomy" id="722472"/>
    <lineage>
        <taxon>Bacteria</taxon>
        <taxon>Pseudomonadati</taxon>
        <taxon>Pseudomonadota</taxon>
        <taxon>Alphaproteobacteria</taxon>
        <taxon>Hyphomicrobiales</taxon>
        <taxon>Nitrobacteraceae</taxon>
        <taxon>Bradyrhizobium</taxon>
    </lineage>
</organism>
<accession>A0A0R3MYL6</accession>
<dbReference type="PROSITE" id="PS51318">
    <property type="entry name" value="TAT"/>
    <property type="match status" value="1"/>
</dbReference>
<dbReference type="RefSeq" id="WP_057858313.1">
    <property type="nucleotide sequence ID" value="NZ_LLYB01000060.1"/>
</dbReference>
<dbReference type="PANTHER" id="PTHR43283:SF14">
    <property type="entry name" value="BLL8153 PROTEIN"/>
    <property type="match status" value="1"/>
</dbReference>
<name>A0A0R3MYL6_9BRAD</name>
<dbReference type="AlphaFoldDB" id="A0A0R3MYL6"/>
<dbReference type="Proteomes" id="UP000051660">
    <property type="component" value="Unassembled WGS sequence"/>
</dbReference>
<feature type="domain" description="Beta-lactamase-related" evidence="1">
    <location>
        <begin position="129"/>
        <end position="403"/>
    </location>
</feature>
<dbReference type="InterPro" id="IPR001466">
    <property type="entry name" value="Beta-lactam-related"/>
</dbReference>
<protein>
    <recommendedName>
        <fullName evidence="1">Beta-lactamase-related domain-containing protein</fullName>
    </recommendedName>
</protein>
<dbReference type="Gene3D" id="3.40.710.10">
    <property type="entry name" value="DD-peptidase/beta-lactamase superfamily"/>
    <property type="match status" value="1"/>
</dbReference>
<dbReference type="EMBL" id="LLYB01000060">
    <property type="protein sequence ID" value="KRR24730.1"/>
    <property type="molecule type" value="Genomic_DNA"/>
</dbReference>
<evidence type="ECO:0000313" key="3">
    <source>
        <dbReference type="Proteomes" id="UP000051660"/>
    </source>
</evidence>
<dbReference type="SUPFAM" id="SSF56601">
    <property type="entry name" value="beta-lactamase/transpeptidase-like"/>
    <property type="match status" value="1"/>
</dbReference>
<dbReference type="PANTHER" id="PTHR43283">
    <property type="entry name" value="BETA-LACTAMASE-RELATED"/>
    <property type="match status" value="1"/>
</dbReference>
<comment type="caution">
    <text evidence="2">The sequence shown here is derived from an EMBL/GenBank/DDBJ whole genome shotgun (WGS) entry which is preliminary data.</text>
</comment>
<gene>
    <name evidence="2" type="ORF">CQ14_05110</name>
</gene>
<dbReference type="Pfam" id="PF00144">
    <property type="entry name" value="Beta-lactamase"/>
    <property type="match status" value="1"/>
</dbReference>
<dbReference type="InterPro" id="IPR012338">
    <property type="entry name" value="Beta-lactam/transpept-like"/>
</dbReference>
<evidence type="ECO:0000313" key="2">
    <source>
        <dbReference type="EMBL" id="KRR24730.1"/>
    </source>
</evidence>
<reference evidence="2 3" key="1">
    <citation type="submission" date="2014-03" db="EMBL/GenBank/DDBJ databases">
        <title>Bradyrhizobium valentinum sp. nov., isolated from effective nodules of Lupinus mariae-josephae, a lupine endemic of basic-lime soils in Eastern Spain.</title>
        <authorList>
            <person name="Duran D."/>
            <person name="Rey L."/>
            <person name="Navarro A."/>
            <person name="Busquets A."/>
            <person name="Imperial J."/>
            <person name="Ruiz-Argueso T."/>
        </authorList>
    </citation>
    <scope>NUCLEOTIDE SEQUENCE [LARGE SCALE GENOMIC DNA]</scope>
    <source>
        <strain evidence="2 3">CCBAU 23086</strain>
    </source>
</reference>
<proteinExistence type="predicted"/>
<dbReference type="InterPro" id="IPR050789">
    <property type="entry name" value="Diverse_Enzym_Activities"/>
</dbReference>
<evidence type="ECO:0000259" key="1">
    <source>
        <dbReference type="Pfam" id="PF00144"/>
    </source>
</evidence>
<dbReference type="InterPro" id="IPR006311">
    <property type="entry name" value="TAT_signal"/>
</dbReference>
<dbReference type="OrthoDB" id="9814204at2"/>
<sequence length="425" mass="47136">MSSEQRTTLSRRTTLAGLAATCAAGLAAPTRRAWADAGPIFSPTGPNAEFYGAEAGYPVPDAVKARWQGNPWQPAERVGAFTHIDEIYPTRQVRHAATPWTFKRATADLSDSFRPEVTSYLVCNPVTGLLIAKDDQILFEHYQYGRTDRDRFVSQSMVKSITGLLIGLAVAEGAIKSVDDTAETYVPGFRGSEYGRTPIRDLLHMSSGVDFGEEAEGGRDLNRLWRDMVAGGWISDKGTVNSIIQFNHRIAPPGTRFHYASIEPDVLGMVLRSASGKSLSDYLQEKIWQPIGTEADAKWLLDAEGFELPHFGFNAVLRDYARLARLLAHDGVWDGRQIIPAQWLMDATTVRSSDGHLAPGKADHDFGYGYLLWLLPWGQRQFAMFGDFGQRICVDPASKIVMVHTGLEQTTEIWELWLAALKRFG</sequence>